<dbReference type="Proteomes" id="UP000195569">
    <property type="component" value="Unassembled WGS sequence"/>
</dbReference>
<sequence>MSFTNLISDLIHSQSWPAVLDERAKLKDKPAVYALMHQYPFGRLRGESPRMRYKIRKKGCVSMGDE</sequence>
<name>A0A1N7S9M4_9BURK</name>
<proteinExistence type="predicted"/>
<protein>
    <submittedName>
        <fullName evidence="1">Uncharacterized protein</fullName>
    </submittedName>
</protein>
<reference evidence="1" key="1">
    <citation type="submission" date="2016-12" db="EMBL/GenBank/DDBJ databases">
        <authorList>
            <person name="Moulin L."/>
        </authorList>
    </citation>
    <scope>NUCLEOTIDE SEQUENCE [LARGE SCALE GENOMIC DNA]</scope>
    <source>
        <strain evidence="1">STM 7183</strain>
    </source>
</reference>
<accession>A0A1N7S9M4</accession>
<evidence type="ECO:0000313" key="1">
    <source>
        <dbReference type="EMBL" id="SIT44086.1"/>
    </source>
</evidence>
<dbReference type="EMBL" id="CYGY02000038">
    <property type="protein sequence ID" value="SIT44086.1"/>
    <property type="molecule type" value="Genomic_DNA"/>
</dbReference>
<dbReference type="AlphaFoldDB" id="A0A1N7S9M4"/>
<keyword evidence="2" id="KW-1185">Reference proteome</keyword>
<gene>
    <name evidence="1" type="ORF">BN2476_380018</name>
</gene>
<comment type="caution">
    <text evidence="1">The sequence shown here is derived from an EMBL/GenBank/DDBJ whole genome shotgun (WGS) entry which is preliminary data.</text>
</comment>
<evidence type="ECO:0000313" key="2">
    <source>
        <dbReference type="Proteomes" id="UP000195569"/>
    </source>
</evidence>
<organism evidence="1 2">
    <name type="scientific">Paraburkholderia piptadeniae</name>
    <dbReference type="NCBI Taxonomy" id="1701573"/>
    <lineage>
        <taxon>Bacteria</taxon>
        <taxon>Pseudomonadati</taxon>
        <taxon>Pseudomonadota</taxon>
        <taxon>Betaproteobacteria</taxon>
        <taxon>Burkholderiales</taxon>
        <taxon>Burkholderiaceae</taxon>
        <taxon>Paraburkholderia</taxon>
    </lineage>
</organism>